<evidence type="ECO:0000256" key="2">
    <source>
        <dbReference type="SAM" id="SignalP"/>
    </source>
</evidence>
<keyword evidence="4" id="KW-1185">Reference proteome</keyword>
<feature type="transmembrane region" description="Helical" evidence="1">
    <location>
        <begin position="240"/>
        <end position="261"/>
    </location>
</feature>
<feature type="transmembrane region" description="Helical" evidence="1">
    <location>
        <begin position="357"/>
        <end position="377"/>
    </location>
</feature>
<comment type="caution">
    <text evidence="3">The sequence shown here is derived from an EMBL/GenBank/DDBJ whole genome shotgun (WGS) entry which is preliminary data.</text>
</comment>
<evidence type="ECO:0000313" key="3">
    <source>
        <dbReference type="EMBL" id="KAK8043920.1"/>
    </source>
</evidence>
<feature type="chain" id="PRO_5046270538" evidence="2">
    <location>
        <begin position="27"/>
        <end position="395"/>
    </location>
</feature>
<organism evidence="3 4">
    <name type="scientific">Apiospora phragmitis</name>
    <dbReference type="NCBI Taxonomy" id="2905665"/>
    <lineage>
        <taxon>Eukaryota</taxon>
        <taxon>Fungi</taxon>
        <taxon>Dikarya</taxon>
        <taxon>Ascomycota</taxon>
        <taxon>Pezizomycotina</taxon>
        <taxon>Sordariomycetes</taxon>
        <taxon>Xylariomycetidae</taxon>
        <taxon>Amphisphaeriales</taxon>
        <taxon>Apiosporaceae</taxon>
        <taxon>Apiospora</taxon>
    </lineage>
</organism>
<keyword evidence="2" id="KW-0732">Signal</keyword>
<name>A0ABR1TBD9_9PEZI</name>
<proteinExistence type="predicted"/>
<dbReference type="Proteomes" id="UP001480595">
    <property type="component" value="Unassembled WGS sequence"/>
</dbReference>
<protein>
    <submittedName>
        <fullName evidence="3">Uncharacterized protein</fullName>
    </submittedName>
</protein>
<dbReference type="GeneID" id="92097230"/>
<feature type="transmembrane region" description="Helical" evidence="1">
    <location>
        <begin position="123"/>
        <end position="140"/>
    </location>
</feature>
<feature type="transmembrane region" description="Helical" evidence="1">
    <location>
        <begin position="86"/>
        <end position="111"/>
    </location>
</feature>
<dbReference type="EMBL" id="JAQQWL010000012">
    <property type="protein sequence ID" value="KAK8043920.1"/>
    <property type="molecule type" value="Genomic_DNA"/>
</dbReference>
<accession>A0ABR1TBD9</accession>
<keyword evidence="1" id="KW-1133">Transmembrane helix</keyword>
<evidence type="ECO:0000313" key="4">
    <source>
        <dbReference type="Proteomes" id="UP001480595"/>
    </source>
</evidence>
<reference evidence="3 4" key="1">
    <citation type="submission" date="2023-01" db="EMBL/GenBank/DDBJ databases">
        <title>Analysis of 21 Apiospora genomes using comparative genomics revels a genus with tremendous synthesis potential of carbohydrate active enzymes and secondary metabolites.</title>
        <authorList>
            <person name="Sorensen T."/>
        </authorList>
    </citation>
    <scope>NUCLEOTIDE SEQUENCE [LARGE SCALE GENOMIC DNA]</scope>
    <source>
        <strain evidence="3 4">CBS 135458</strain>
    </source>
</reference>
<keyword evidence="1" id="KW-0472">Membrane</keyword>
<evidence type="ECO:0000256" key="1">
    <source>
        <dbReference type="SAM" id="Phobius"/>
    </source>
</evidence>
<feature type="transmembrane region" description="Helical" evidence="1">
    <location>
        <begin position="329"/>
        <end position="351"/>
    </location>
</feature>
<keyword evidence="1" id="KW-0812">Transmembrane</keyword>
<dbReference type="RefSeq" id="XP_066710315.1">
    <property type="nucleotide sequence ID" value="XM_066864167.1"/>
</dbReference>
<sequence length="395" mass="44067">MQYSRCGSSRLALLWLLLYLAPVAIASENTNKFQSWFPQFRLTFETLLENECSEPYKKYRAGIKDYNNIDWMEGGSADSAVRPNFIALPGIPILTFLLFPQLTQPVVGCLLENKSEFIKAKMSTASVLLGLTPTILVFLGSNTSELAMVAVVGRRPLLALLLALGSPSVWMGRAFEIPEDPLESLRKKERQLHYAAPVGRTRMMINALEYLLAIASVVNIAMLDWELGSKAVCTFMPESSLFAMLWGLLVIPIHGLGVVLLRSQVQRPKKPDEEGLEQQQGQVRLVAWLSKLPANMFAYARRQIQVPSTLQALQVEVSPKRKREIFCSWILSTSVLVHIIFGTLVLSGILFVGTRDAFQVVARFAVSVLACRSIMLFEISVMRQAFNMEHGSVVS</sequence>
<gene>
    <name evidence="3" type="ORF">PG994_012758</name>
</gene>
<feature type="transmembrane region" description="Helical" evidence="1">
    <location>
        <begin position="210"/>
        <end position="228"/>
    </location>
</feature>
<feature type="signal peptide" evidence="2">
    <location>
        <begin position="1"/>
        <end position="26"/>
    </location>
</feature>